<feature type="compositionally biased region" description="Basic and acidic residues" evidence="1">
    <location>
        <begin position="138"/>
        <end position="150"/>
    </location>
</feature>
<feature type="compositionally biased region" description="Acidic residues" evidence="1">
    <location>
        <begin position="116"/>
        <end position="127"/>
    </location>
</feature>
<dbReference type="Proteomes" id="UP000711488">
    <property type="component" value="Unassembled WGS sequence"/>
</dbReference>
<gene>
    <name evidence="2" type="ORF">HAZT_HAZT004079</name>
</gene>
<evidence type="ECO:0000313" key="2">
    <source>
        <dbReference type="EMBL" id="KAA0200998.1"/>
    </source>
</evidence>
<proteinExistence type="predicted"/>
<name>A0A6A0H5Z7_HYAAZ</name>
<feature type="compositionally biased region" description="Polar residues" evidence="1">
    <location>
        <begin position="158"/>
        <end position="175"/>
    </location>
</feature>
<dbReference type="OrthoDB" id="10067079at2759"/>
<sequence length="220" mass="24793">MLWGLVQEQAVVNFMSTVTSDAENMLDKSFFIRCLKNPSGIPISVANMVWSGEHLNALFQERLDYEYHCKLKENERSTAEKAAKKRAKRQRRKQHLRAKRSKGAPGNKNNSSSSSETEDSEESEEENVPGNSAEKDEEANKCEDRVKESDENCVVEVNGNNLPDSCDTNVSQNNMQDEKEEATSSDIPSEEKAGESTCTKKSLKELLNKNILKLKEKEDT</sequence>
<dbReference type="AlphaFoldDB" id="A0A6A0H5Z7"/>
<protein>
    <submittedName>
        <fullName evidence="2">Uncharacterized protein</fullName>
    </submittedName>
</protein>
<organism evidence="2">
    <name type="scientific">Hyalella azteca</name>
    <name type="common">Amphipod</name>
    <dbReference type="NCBI Taxonomy" id="294128"/>
    <lineage>
        <taxon>Eukaryota</taxon>
        <taxon>Metazoa</taxon>
        <taxon>Ecdysozoa</taxon>
        <taxon>Arthropoda</taxon>
        <taxon>Crustacea</taxon>
        <taxon>Multicrustacea</taxon>
        <taxon>Malacostraca</taxon>
        <taxon>Eumalacostraca</taxon>
        <taxon>Peracarida</taxon>
        <taxon>Amphipoda</taxon>
        <taxon>Senticaudata</taxon>
        <taxon>Talitrida</taxon>
        <taxon>Talitroidea</taxon>
        <taxon>Hyalellidae</taxon>
        <taxon>Hyalella</taxon>
    </lineage>
</organism>
<accession>A0A6A0H5Z7</accession>
<reference evidence="2" key="1">
    <citation type="submission" date="2014-08" db="EMBL/GenBank/DDBJ databases">
        <authorList>
            <person name="Murali S."/>
            <person name="Richards S."/>
            <person name="Bandaranaike D."/>
            <person name="Bellair M."/>
            <person name="Blankenburg K."/>
            <person name="Chao H."/>
            <person name="Dinh H."/>
            <person name="Doddapaneni H."/>
            <person name="Dugan-Rocha S."/>
            <person name="Elkadiri S."/>
            <person name="Gnanaolivu R."/>
            <person name="Hughes D."/>
            <person name="Lee S."/>
            <person name="Li M."/>
            <person name="Ming W."/>
            <person name="Munidasa M."/>
            <person name="Muniz J."/>
            <person name="Nguyen L."/>
            <person name="Osuji N."/>
            <person name="Pu L.-L."/>
            <person name="Puazo M."/>
            <person name="Skinner E."/>
            <person name="Qu C."/>
            <person name="Quiroz J."/>
            <person name="Raj R."/>
            <person name="Weissenberger G."/>
            <person name="Xin Y."/>
            <person name="Zou X."/>
            <person name="Han Y."/>
            <person name="Worley K."/>
            <person name="Muzny D."/>
            <person name="Gibbs R."/>
        </authorList>
    </citation>
    <scope>NUCLEOTIDE SEQUENCE</scope>
    <source>
        <strain evidence="2">HAZT.00-mixed</strain>
        <tissue evidence="2">Whole organism</tissue>
    </source>
</reference>
<evidence type="ECO:0000256" key="1">
    <source>
        <dbReference type="SAM" id="MobiDB-lite"/>
    </source>
</evidence>
<dbReference type="GO" id="GO:0003725">
    <property type="term" value="F:double-stranded RNA binding"/>
    <property type="evidence" value="ECO:0007669"/>
    <property type="project" value="InterPro"/>
</dbReference>
<reference evidence="2" key="2">
    <citation type="journal article" date="2018" name="Environ. Sci. Technol.">
        <title>The Toxicogenome of Hyalella azteca: A Model for Sediment Ecotoxicology and Evolutionary Toxicology.</title>
        <authorList>
            <person name="Poynton H.C."/>
            <person name="Hasenbein S."/>
            <person name="Benoit J.B."/>
            <person name="Sepulveda M.S."/>
            <person name="Poelchau M.F."/>
            <person name="Hughes D.S.T."/>
            <person name="Murali S.C."/>
            <person name="Chen S."/>
            <person name="Glastad K.M."/>
            <person name="Goodisman M.A.D."/>
            <person name="Werren J.H."/>
            <person name="Vineis J.H."/>
            <person name="Bowen J.L."/>
            <person name="Friedrich M."/>
            <person name="Jones J."/>
            <person name="Robertson H.M."/>
            <person name="Feyereisen R."/>
            <person name="Mechler-Hickson A."/>
            <person name="Mathers N."/>
            <person name="Lee C.E."/>
            <person name="Colbourne J.K."/>
            <person name="Biales A."/>
            <person name="Johnston J.S."/>
            <person name="Wellborn G.A."/>
            <person name="Rosendale A.J."/>
            <person name="Cridge A.G."/>
            <person name="Munoz-Torres M.C."/>
            <person name="Bain P.A."/>
            <person name="Manny A.R."/>
            <person name="Major K.M."/>
            <person name="Lambert F.N."/>
            <person name="Vulpe C.D."/>
            <person name="Tuck P."/>
            <person name="Blalock B.J."/>
            <person name="Lin Y.Y."/>
            <person name="Smith M.E."/>
            <person name="Ochoa-Acuna H."/>
            <person name="Chen M.M."/>
            <person name="Childers C.P."/>
            <person name="Qu J."/>
            <person name="Dugan S."/>
            <person name="Lee S.L."/>
            <person name="Chao H."/>
            <person name="Dinh H."/>
            <person name="Han Y."/>
            <person name="Doddapaneni H."/>
            <person name="Worley K.C."/>
            <person name="Muzny D.M."/>
            <person name="Gibbs R.A."/>
            <person name="Richards S."/>
        </authorList>
    </citation>
    <scope>NUCLEOTIDE SEQUENCE</scope>
    <source>
        <strain evidence="2">HAZT.00-mixed</strain>
        <tissue evidence="2">Whole organism</tissue>
    </source>
</reference>
<reference evidence="2" key="3">
    <citation type="submission" date="2019-06" db="EMBL/GenBank/DDBJ databases">
        <authorList>
            <person name="Poynton C."/>
            <person name="Hasenbein S."/>
            <person name="Benoit J.B."/>
            <person name="Sepulveda M.S."/>
            <person name="Poelchau M.F."/>
            <person name="Murali S.C."/>
            <person name="Chen S."/>
            <person name="Glastad K.M."/>
            <person name="Werren J.H."/>
            <person name="Vineis J.H."/>
            <person name="Bowen J.L."/>
            <person name="Friedrich M."/>
            <person name="Jones J."/>
            <person name="Robertson H.M."/>
            <person name="Feyereisen R."/>
            <person name="Mechler-Hickson A."/>
            <person name="Mathers N."/>
            <person name="Lee C.E."/>
            <person name="Colbourne J.K."/>
            <person name="Biales A."/>
            <person name="Johnston J.S."/>
            <person name="Wellborn G.A."/>
            <person name="Rosendale A.J."/>
            <person name="Cridge A.G."/>
            <person name="Munoz-Torres M.C."/>
            <person name="Bain P.A."/>
            <person name="Manny A.R."/>
            <person name="Major K.M."/>
            <person name="Lambert F.N."/>
            <person name="Vulpe C.D."/>
            <person name="Tuck P."/>
            <person name="Blalock B.J."/>
            <person name="Lin Y.-Y."/>
            <person name="Smith M.E."/>
            <person name="Ochoa-Acuna H."/>
            <person name="Chen M.-J.M."/>
            <person name="Childers C.P."/>
            <person name="Qu J."/>
            <person name="Dugan S."/>
            <person name="Lee S.L."/>
            <person name="Chao H."/>
            <person name="Dinh H."/>
            <person name="Han Y."/>
            <person name="Doddapaneni H."/>
            <person name="Worley K.C."/>
            <person name="Muzny D.M."/>
            <person name="Gibbs R.A."/>
            <person name="Richards S."/>
        </authorList>
    </citation>
    <scope>NUCLEOTIDE SEQUENCE</scope>
    <source>
        <strain evidence="2">HAZT.00-mixed</strain>
        <tissue evidence="2">Whole organism</tissue>
    </source>
</reference>
<feature type="compositionally biased region" description="Basic residues" evidence="1">
    <location>
        <begin position="83"/>
        <end position="102"/>
    </location>
</feature>
<dbReference type="InterPro" id="IPR009548">
    <property type="entry name" value="Prkrip1"/>
</dbReference>
<comment type="caution">
    <text evidence="2">The sequence shown here is derived from an EMBL/GenBank/DDBJ whole genome shotgun (WGS) entry which is preliminary data.</text>
</comment>
<feature type="region of interest" description="Disordered" evidence="1">
    <location>
        <begin position="76"/>
        <end position="198"/>
    </location>
</feature>
<dbReference type="EMBL" id="JQDR03005918">
    <property type="protein sequence ID" value="KAA0200998.1"/>
    <property type="molecule type" value="Genomic_DNA"/>
</dbReference>
<dbReference type="Pfam" id="PF06658">
    <property type="entry name" value="DUF1168"/>
    <property type="match status" value="1"/>
</dbReference>